<dbReference type="WBParaSite" id="HPBE_0001998201-mRNA-1">
    <property type="protein sequence ID" value="HPBE_0001998201-mRNA-1"/>
    <property type="gene ID" value="HPBE_0001998201"/>
</dbReference>
<proteinExistence type="predicted"/>
<dbReference type="Proteomes" id="UP000050761">
    <property type="component" value="Unassembled WGS sequence"/>
</dbReference>
<gene>
    <name evidence="1" type="ORF">HPBE_LOCUS19981</name>
</gene>
<evidence type="ECO:0000313" key="2">
    <source>
        <dbReference type="Proteomes" id="UP000050761"/>
    </source>
</evidence>
<accession>A0A183GCR0</accession>
<organism evidence="2 3">
    <name type="scientific">Heligmosomoides polygyrus</name>
    <name type="common">Parasitic roundworm</name>
    <dbReference type="NCBI Taxonomy" id="6339"/>
    <lineage>
        <taxon>Eukaryota</taxon>
        <taxon>Metazoa</taxon>
        <taxon>Ecdysozoa</taxon>
        <taxon>Nematoda</taxon>
        <taxon>Chromadorea</taxon>
        <taxon>Rhabditida</taxon>
        <taxon>Rhabditina</taxon>
        <taxon>Rhabditomorpha</taxon>
        <taxon>Strongyloidea</taxon>
        <taxon>Heligmosomidae</taxon>
        <taxon>Heligmosomoides</taxon>
    </lineage>
</organism>
<accession>A0A3P8ASY5</accession>
<keyword evidence="2" id="KW-1185">Reference proteome</keyword>
<dbReference type="OrthoDB" id="418748at2759"/>
<evidence type="ECO:0000313" key="1">
    <source>
        <dbReference type="EMBL" id="VDP17722.1"/>
    </source>
</evidence>
<protein>
    <submittedName>
        <fullName evidence="3">Reverse transcriptase domain-containing protein</fullName>
    </submittedName>
</protein>
<name>A0A183GCR0_HELPZ</name>
<dbReference type="PANTHER" id="PTHR47027">
    <property type="entry name" value="REVERSE TRANSCRIPTASE DOMAIN-CONTAINING PROTEIN"/>
    <property type="match status" value="1"/>
</dbReference>
<sequence length="261" mass="29787">IIDWRIRDIVQLSTNQCGFVAGCGIVDAIHTVRLLIEKHREKRKPVHLAFLDLEKDFDRVARELIWYALREPGVPEELIEWVRILYSSLQGVECKLQQKTECMTTDEDESSFIKVNGIELPRTSVFQYLGSAMASDGGLLVEVNSRVNAAWSKRRSLTKVLCDKKIPERLKSKIYRAVVRPVAIYGAECWPVTKEIEGHLSAIETKMLRGQPKLRVWIEHATTPYGRASVSPRYLRRCAKLVCDGTATSFAQIMTLPKEWS</sequence>
<reference evidence="3" key="2">
    <citation type="submission" date="2019-09" db="UniProtKB">
        <authorList>
            <consortium name="WormBaseParasite"/>
        </authorList>
    </citation>
    <scope>IDENTIFICATION</scope>
</reference>
<evidence type="ECO:0000313" key="3">
    <source>
        <dbReference type="WBParaSite" id="HPBE_0001998201-mRNA-1"/>
    </source>
</evidence>
<reference evidence="1 2" key="1">
    <citation type="submission" date="2018-11" db="EMBL/GenBank/DDBJ databases">
        <authorList>
            <consortium name="Pathogen Informatics"/>
        </authorList>
    </citation>
    <scope>NUCLEOTIDE SEQUENCE [LARGE SCALE GENOMIC DNA]</scope>
</reference>
<dbReference type="EMBL" id="UZAH01031773">
    <property type="protein sequence ID" value="VDP17722.1"/>
    <property type="molecule type" value="Genomic_DNA"/>
</dbReference>
<dbReference type="PANTHER" id="PTHR47027:SF20">
    <property type="entry name" value="REVERSE TRANSCRIPTASE-LIKE PROTEIN WITH RNA-DIRECTED DNA POLYMERASE DOMAIN"/>
    <property type="match status" value="1"/>
</dbReference>
<dbReference type="AlphaFoldDB" id="A0A183GCR0"/>